<dbReference type="FunFam" id="1.20.1560.10:FF:000044">
    <property type="entry name" value="ABC transporter B family member 9"/>
    <property type="match status" value="1"/>
</dbReference>
<accession>A0A7N2N4K3</accession>
<organism evidence="15 16">
    <name type="scientific">Quercus lobata</name>
    <name type="common">Valley oak</name>
    <dbReference type="NCBI Taxonomy" id="97700"/>
    <lineage>
        <taxon>Eukaryota</taxon>
        <taxon>Viridiplantae</taxon>
        <taxon>Streptophyta</taxon>
        <taxon>Embryophyta</taxon>
        <taxon>Tracheophyta</taxon>
        <taxon>Spermatophyta</taxon>
        <taxon>Magnoliopsida</taxon>
        <taxon>eudicotyledons</taxon>
        <taxon>Gunneridae</taxon>
        <taxon>Pentapetalae</taxon>
        <taxon>rosids</taxon>
        <taxon>fabids</taxon>
        <taxon>Fagales</taxon>
        <taxon>Fagaceae</taxon>
        <taxon>Quercus</taxon>
    </lineage>
</organism>
<dbReference type="OMA" id="NSVSHEP"/>
<dbReference type="InterPro" id="IPR017871">
    <property type="entry name" value="ABC_transporter-like_CS"/>
</dbReference>
<dbReference type="SUPFAM" id="SSF52540">
    <property type="entry name" value="P-loop containing nucleoside triphosphate hydrolases"/>
    <property type="match status" value="2"/>
</dbReference>
<feature type="compositionally biased region" description="Low complexity" evidence="11">
    <location>
        <begin position="631"/>
        <end position="661"/>
    </location>
</feature>
<dbReference type="InterPro" id="IPR039421">
    <property type="entry name" value="Type_1_exporter"/>
</dbReference>
<name>A0A7N2N4K3_QUELO</name>
<keyword evidence="7" id="KW-0067">ATP-binding</keyword>
<evidence type="ECO:0000256" key="12">
    <source>
        <dbReference type="SAM" id="Phobius"/>
    </source>
</evidence>
<dbReference type="SUPFAM" id="SSF90123">
    <property type="entry name" value="ABC transporter transmembrane region"/>
    <property type="match status" value="2"/>
</dbReference>
<keyword evidence="6" id="KW-0547">Nucleotide-binding</keyword>
<dbReference type="InParanoid" id="A0A7N2N4K3"/>
<evidence type="ECO:0000256" key="5">
    <source>
        <dbReference type="ARBA" id="ARBA00022737"/>
    </source>
</evidence>
<feature type="transmembrane region" description="Helical" evidence="12">
    <location>
        <begin position="937"/>
        <end position="960"/>
    </location>
</feature>
<evidence type="ECO:0000256" key="2">
    <source>
        <dbReference type="ARBA" id="ARBA00007577"/>
    </source>
</evidence>
<dbReference type="PROSITE" id="PS50929">
    <property type="entry name" value="ABC_TM1F"/>
    <property type="match status" value="2"/>
</dbReference>
<feature type="compositionally biased region" description="Basic and acidic residues" evidence="11">
    <location>
        <begin position="612"/>
        <end position="624"/>
    </location>
</feature>
<feature type="transmembrane region" description="Helical" evidence="12">
    <location>
        <begin position="84"/>
        <end position="105"/>
    </location>
</feature>
<dbReference type="Gene3D" id="1.20.1560.10">
    <property type="entry name" value="ABC transporter type 1, transmembrane domain"/>
    <property type="match status" value="1"/>
</dbReference>
<feature type="transmembrane region" description="Helical" evidence="12">
    <location>
        <begin position="192"/>
        <end position="213"/>
    </location>
</feature>
<keyword evidence="16" id="KW-1185">Reference proteome</keyword>
<dbReference type="PANTHER" id="PTHR43394">
    <property type="entry name" value="ATP-DEPENDENT PERMEASE MDL1, MITOCHONDRIAL"/>
    <property type="match status" value="1"/>
</dbReference>
<comment type="subcellular location">
    <subcellularLocation>
        <location evidence="1">Cell membrane</location>
        <topology evidence="1">Multi-pass membrane protein</topology>
    </subcellularLocation>
</comment>
<keyword evidence="8 12" id="KW-1133">Transmembrane helix</keyword>
<feature type="transmembrane region" description="Helical" evidence="12">
    <location>
        <begin position="40"/>
        <end position="64"/>
    </location>
</feature>
<dbReference type="Pfam" id="PF00005">
    <property type="entry name" value="ABC_tran"/>
    <property type="match status" value="2"/>
</dbReference>
<dbReference type="FunFam" id="1.20.1560.10:FF:000009">
    <property type="entry name" value="ABC transporter B family member 1"/>
    <property type="match status" value="1"/>
</dbReference>
<dbReference type="Gramene" id="QL12p034888:mrna">
    <property type="protein sequence ID" value="QL12p034888:mrna"/>
    <property type="gene ID" value="QL12p034888"/>
</dbReference>
<dbReference type="EnsemblPlants" id="QL12p034888:mrna">
    <property type="protein sequence ID" value="QL12p034888:mrna"/>
    <property type="gene ID" value="QL12p034888"/>
</dbReference>
<feature type="transmembrane region" description="Helical" evidence="12">
    <location>
        <begin position="313"/>
        <end position="336"/>
    </location>
</feature>
<feature type="region of interest" description="Disordered" evidence="11">
    <location>
        <begin position="612"/>
        <end position="661"/>
    </location>
</feature>
<keyword evidence="10" id="KW-0325">Glycoprotein</keyword>
<dbReference type="CDD" id="cd03249">
    <property type="entry name" value="ABC_MTABC3_MDL1_MDL2"/>
    <property type="match status" value="2"/>
</dbReference>
<evidence type="ECO:0000259" key="13">
    <source>
        <dbReference type="PROSITE" id="PS50893"/>
    </source>
</evidence>
<dbReference type="InterPro" id="IPR003439">
    <property type="entry name" value="ABC_transporter-like_ATP-bd"/>
</dbReference>
<evidence type="ECO:0000256" key="4">
    <source>
        <dbReference type="ARBA" id="ARBA00022692"/>
    </source>
</evidence>
<dbReference type="PANTHER" id="PTHR43394:SF16">
    <property type="entry name" value="ABC TRANSPORTER B FAMILY MEMBER 4-LIKE ISOFORM X1"/>
    <property type="match status" value="1"/>
</dbReference>
<dbReference type="PROSITE" id="PS00211">
    <property type="entry name" value="ABC_TRANSPORTER_1"/>
    <property type="match status" value="2"/>
</dbReference>
<keyword evidence="5" id="KW-0677">Repeat</keyword>
<evidence type="ECO:0000256" key="7">
    <source>
        <dbReference type="ARBA" id="ARBA00022840"/>
    </source>
</evidence>
<keyword evidence="9 12" id="KW-0472">Membrane</keyword>
<dbReference type="GO" id="GO:0005743">
    <property type="term" value="C:mitochondrial inner membrane"/>
    <property type="evidence" value="ECO:0007669"/>
    <property type="project" value="TreeGrafter"/>
</dbReference>
<dbReference type="EMBL" id="LRBV02000012">
    <property type="status" value="NOT_ANNOTATED_CDS"/>
    <property type="molecule type" value="Genomic_DNA"/>
</dbReference>
<dbReference type="CDD" id="cd18577">
    <property type="entry name" value="ABC_6TM_Pgp_ABCB1_D1_like"/>
    <property type="match status" value="1"/>
</dbReference>
<dbReference type="InterPro" id="IPR003593">
    <property type="entry name" value="AAA+_ATPase"/>
</dbReference>
<keyword evidence="4 12" id="KW-0812">Transmembrane</keyword>
<dbReference type="Gene3D" id="3.40.50.300">
    <property type="entry name" value="P-loop containing nucleotide triphosphate hydrolases"/>
    <property type="match status" value="2"/>
</dbReference>
<feature type="domain" description="ABC transmembrane type-1" evidence="14">
    <location>
        <begin position="715"/>
        <end position="1001"/>
    </location>
</feature>
<feature type="transmembrane region" description="Helical" evidence="12">
    <location>
        <begin position="755"/>
        <end position="778"/>
    </location>
</feature>
<evidence type="ECO:0000256" key="11">
    <source>
        <dbReference type="SAM" id="MobiDB-lite"/>
    </source>
</evidence>
<evidence type="ECO:0000256" key="9">
    <source>
        <dbReference type="ARBA" id="ARBA00023136"/>
    </source>
</evidence>
<dbReference type="GO" id="GO:0005886">
    <property type="term" value="C:plasma membrane"/>
    <property type="evidence" value="ECO:0007669"/>
    <property type="project" value="UniProtKB-SubCell"/>
</dbReference>
<evidence type="ECO:0000256" key="1">
    <source>
        <dbReference type="ARBA" id="ARBA00004651"/>
    </source>
</evidence>
<feature type="domain" description="ABC transmembrane type-1" evidence="14">
    <location>
        <begin position="44"/>
        <end position="336"/>
    </location>
</feature>
<dbReference type="GO" id="GO:0016887">
    <property type="term" value="F:ATP hydrolysis activity"/>
    <property type="evidence" value="ECO:0007669"/>
    <property type="project" value="InterPro"/>
</dbReference>
<dbReference type="InterPro" id="IPR036640">
    <property type="entry name" value="ABC1_TM_sf"/>
</dbReference>
<keyword evidence="3" id="KW-0813">Transport</keyword>
<reference evidence="15 16" key="1">
    <citation type="journal article" date="2016" name="G3 (Bethesda)">
        <title>First Draft Assembly and Annotation of the Genome of a California Endemic Oak Quercus lobata Nee (Fagaceae).</title>
        <authorList>
            <person name="Sork V.L."/>
            <person name="Fitz-Gibbon S.T."/>
            <person name="Puiu D."/>
            <person name="Crepeau M."/>
            <person name="Gugger P.F."/>
            <person name="Sherman R."/>
            <person name="Stevens K."/>
            <person name="Langley C.H."/>
            <person name="Pellegrini M."/>
            <person name="Salzberg S.L."/>
        </authorList>
    </citation>
    <scope>NUCLEOTIDE SEQUENCE [LARGE SCALE GENOMIC DNA]</scope>
    <source>
        <strain evidence="15 16">cv. SW786</strain>
    </source>
</reference>
<dbReference type="Pfam" id="PF00664">
    <property type="entry name" value="ABC_membrane"/>
    <property type="match status" value="2"/>
</dbReference>
<feature type="region of interest" description="Disordered" evidence="11">
    <location>
        <begin position="1"/>
        <end position="20"/>
    </location>
</feature>
<sequence>MATTSNGDAEAEKSSNIDGEEKTQTVPLLKLFSFADSTDVALMIVGTVGAIASGLGMPLMTILFGQMINSFGNNQSSNTDIVSIISKVSLKFVYLAVGIGCAALLHKCIPCSKSLQILQAARIRGLYLKTILRQDVSFFDKETNTGEVIGRMSGDTVLIQDAMGEKVGKFIQLISTFFGGFIIAFVRGWLLTIVLCSAIPLLVMAGAFVAMIISKMASRGQSAYGKAANVVEQTIGSIKTVASFTGEKQAITNYKKFLVDAYKSGVHEGLAAGIGFGTVMLVVFCTYSLAVYFGTKLTLEEKHTYSGGQVMNVIIAVLTASMSLGQASPCLSAFAAGRAAAFKMFETIERKPKIDAFEKSGKVLDDIHGDIELRDVYFSYPTRPDEQIFNGFSLNIASGTTAALVGESGSGKSTVISLIERFYDPQVGEVLIDNINIKEFQLKWIRGKIGLVSQEPVLFASSIKANIAYGKDGATIEEIRAATELANAAKFIDKLPQGLDTMVGEHGTQMSGGQKQRIAIARAILKDPRILLLDEATSALDAESEKIVQEALDRIMVNRTTVIVAHRLSTVRNADMIAVIHRGKMVEKGSHSELLKDPDGAYSQLIRLQDVKKESKQATDDQNKSEITMESFRQSSLRQSSRKSSILQSISRGSSGRGNSSHHSFSVAFGIPARLDVTDTALEDLDNPPEAKKKSPEVSIRRLAYLNKPEIPVLLGGTIAAIISGVILPIFGLLVSSVIKTFFEPPHERKKDAKFWSLMFLVLGAVSFLSAPARSYLFSVAGCKLIERIRLMCFEKVVHKEIGWFDEPENSSGAIGARLSADAATVRALVGDALGQIVQSIASVVAGLVIAFDASWQLAFIVLALVPLIGVNGYVQRQSMRGFSADAKAMYEDASQIANDAVGSIRTVASFCAEEKVMQLYEEKCEGPRKAGIKEGLISGIGFGASSFLLFSVYATSFYAGAQLIKHGQTSFSAVFRVFFALTMAATAVTQSSSFSTDTQKAKTASASIFAILDSKSKIDPSDESGTTLDNVKGEIELHHVSFKYPSRPDIQIFRDLNLVIPAGKTVALVGESGSGKSTVIALLERFYDPDSGHITLDKTEINKLQLKWLRQQMGLVSQEPVLFNDTIRANIAYGKGGDGGDATEAEIIAAAELANAHRFISGLNQGYDTVVGERGIQLSGGQKQRIAIARAIIKNPKILLLDEATSALDAESERVVQDALDRVIVSRTTVVVAHRLSTIRNADLIAVVKNGVIVEKGKHGTLINIQDGFYASLVALHTSASTV</sequence>
<protein>
    <submittedName>
        <fullName evidence="15">Uncharacterized protein</fullName>
    </submittedName>
</protein>
<dbReference type="PROSITE" id="PS50893">
    <property type="entry name" value="ABC_TRANSPORTER_2"/>
    <property type="match status" value="2"/>
</dbReference>
<dbReference type="GO" id="GO:0090374">
    <property type="term" value="P:oligopeptide export from mitochondrion"/>
    <property type="evidence" value="ECO:0007669"/>
    <property type="project" value="TreeGrafter"/>
</dbReference>
<evidence type="ECO:0000313" key="15">
    <source>
        <dbReference type="EnsemblPlants" id="QL12p034888:mrna"/>
    </source>
</evidence>
<evidence type="ECO:0000256" key="8">
    <source>
        <dbReference type="ARBA" id="ARBA00022989"/>
    </source>
</evidence>
<evidence type="ECO:0000256" key="10">
    <source>
        <dbReference type="ARBA" id="ARBA00023180"/>
    </source>
</evidence>
<dbReference type="CDD" id="cd18578">
    <property type="entry name" value="ABC_6TM_Pgp_ABCB1_D2_like"/>
    <property type="match status" value="1"/>
</dbReference>
<dbReference type="Proteomes" id="UP000594261">
    <property type="component" value="Chromosome 12"/>
</dbReference>
<dbReference type="FunFam" id="3.40.50.300:FF:000066">
    <property type="entry name" value="ABC transporter B family member 1"/>
    <property type="match status" value="2"/>
</dbReference>
<dbReference type="GO" id="GO:0010329">
    <property type="term" value="F:auxin efflux transmembrane transporter activity"/>
    <property type="evidence" value="ECO:0007669"/>
    <property type="project" value="UniProtKB-ARBA"/>
</dbReference>
<dbReference type="GO" id="GO:0005524">
    <property type="term" value="F:ATP binding"/>
    <property type="evidence" value="ECO:0007669"/>
    <property type="project" value="UniProtKB-KW"/>
</dbReference>
<feature type="transmembrane region" description="Helical" evidence="12">
    <location>
        <begin position="711"/>
        <end position="735"/>
    </location>
</feature>
<feature type="transmembrane region" description="Helical" evidence="12">
    <location>
        <begin position="170"/>
        <end position="186"/>
    </location>
</feature>
<feature type="domain" description="ABC transporter" evidence="13">
    <location>
        <begin position="1036"/>
        <end position="1276"/>
    </location>
</feature>
<reference evidence="15" key="2">
    <citation type="submission" date="2021-01" db="UniProtKB">
        <authorList>
            <consortium name="EnsemblPlants"/>
        </authorList>
    </citation>
    <scope>IDENTIFICATION</scope>
</reference>
<feature type="transmembrane region" description="Helical" evidence="12">
    <location>
        <begin position="858"/>
        <end position="875"/>
    </location>
</feature>
<dbReference type="GO" id="GO:0015421">
    <property type="term" value="F:ABC-type oligopeptide transporter activity"/>
    <property type="evidence" value="ECO:0007669"/>
    <property type="project" value="TreeGrafter"/>
</dbReference>
<dbReference type="InterPro" id="IPR011527">
    <property type="entry name" value="ABC1_TM_dom"/>
</dbReference>
<feature type="compositionally biased region" description="Basic and acidic residues" evidence="11">
    <location>
        <begin position="10"/>
        <end position="20"/>
    </location>
</feature>
<dbReference type="SMART" id="SM00382">
    <property type="entry name" value="AAA"/>
    <property type="match status" value="2"/>
</dbReference>
<proteinExistence type="inferred from homology"/>
<evidence type="ECO:0000313" key="16">
    <source>
        <dbReference type="Proteomes" id="UP000594261"/>
    </source>
</evidence>
<feature type="domain" description="ABC transporter" evidence="13">
    <location>
        <begin position="371"/>
        <end position="607"/>
    </location>
</feature>
<evidence type="ECO:0000256" key="6">
    <source>
        <dbReference type="ARBA" id="ARBA00022741"/>
    </source>
</evidence>
<comment type="similarity">
    <text evidence="2">Belongs to the ABC transporter superfamily. ABCB family. Multidrug resistance exporter (TC 3.A.1.201) subfamily.</text>
</comment>
<evidence type="ECO:0000259" key="14">
    <source>
        <dbReference type="PROSITE" id="PS50929"/>
    </source>
</evidence>
<evidence type="ECO:0000256" key="3">
    <source>
        <dbReference type="ARBA" id="ARBA00022448"/>
    </source>
</evidence>
<feature type="transmembrane region" description="Helical" evidence="12">
    <location>
        <begin position="270"/>
        <end position="293"/>
    </location>
</feature>
<dbReference type="InterPro" id="IPR027417">
    <property type="entry name" value="P-loop_NTPase"/>
</dbReference>
<feature type="transmembrane region" description="Helical" evidence="12">
    <location>
        <begin position="972"/>
        <end position="990"/>
    </location>
</feature>
<dbReference type="GO" id="GO:0010328">
    <property type="term" value="F:auxin influx transmembrane transporter activity"/>
    <property type="evidence" value="ECO:0007669"/>
    <property type="project" value="UniProtKB-ARBA"/>
</dbReference>